<evidence type="ECO:0000256" key="3">
    <source>
        <dbReference type="ARBA" id="ARBA00022989"/>
    </source>
</evidence>
<dbReference type="Pfam" id="PF01124">
    <property type="entry name" value="MAPEG"/>
    <property type="match status" value="1"/>
</dbReference>
<keyword evidence="3 5" id="KW-1133">Transmembrane helix</keyword>
<evidence type="ECO:0000256" key="4">
    <source>
        <dbReference type="ARBA" id="ARBA00023136"/>
    </source>
</evidence>
<gene>
    <name evidence="6" type="ORF">A1O1_00606</name>
</gene>
<evidence type="ECO:0000256" key="1">
    <source>
        <dbReference type="ARBA" id="ARBA00004141"/>
    </source>
</evidence>
<name>W9ZLX0_9EURO</name>
<feature type="transmembrane region" description="Helical" evidence="5">
    <location>
        <begin position="12"/>
        <end position="28"/>
    </location>
</feature>
<reference evidence="6 7" key="1">
    <citation type="submission" date="2013-03" db="EMBL/GenBank/DDBJ databases">
        <title>The Genome Sequence of Capronia coronata CBS 617.96.</title>
        <authorList>
            <consortium name="The Broad Institute Genomics Platform"/>
            <person name="Cuomo C."/>
            <person name="de Hoog S."/>
            <person name="Gorbushina A."/>
            <person name="Walker B."/>
            <person name="Young S.K."/>
            <person name="Zeng Q."/>
            <person name="Gargeya S."/>
            <person name="Fitzgerald M."/>
            <person name="Haas B."/>
            <person name="Abouelleil A."/>
            <person name="Allen A.W."/>
            <person name="Alvarado L."/>
            <person name="Arachchi H.M."/>
            <person name="Berlin A.M."/>
            <person name="Chapman S.B."/>
            <person name="Gainer-Dewar J."/>
            <person name="Goldberg J."/>
            <person name="Griggs A."/>
            <person name="Gujja S."/>
            <person name="Hansen M."/>
            <person name="Howarth C."/>
            <person name="Imamovic A."/>
            <person name="Ireland A."/>
            <person name="Larimer J."/>
            <person name="McCowan C."/>
            <person name="Murphy C."/>
            <person name="Pearson M."/>
            <person name="Poon T.W."/>
            <person name="Priest M."/>
            <person name="Roberts A."/>
            <person name="Saif S."/>
            <person name="Shea T."/>
            <person name="Sisk P."/>
            <person name="Sykes S."/>
            <person name="Wortman J."/>
            <person name="Nusbaum C."/>
            <person name="Birren B."/>
        </authorList>
    </citation>
    <scope>NUCLEOTIDE SEQUENCE [LARGE SCALE GENOMIC DNA]</scope>
    <source>
        <strain evidence="6 7">CBS 617.96</strain>
    </source>
</reference>
<dbReference type="GO" id="GO:0004602">
    <property type="term" value="F:glutathione peroxidase activity"/>
    <property type="evidence" value="ECO:0007669"/>
    <property type="project" value="TreeGrafter"/>
</dbReference>
<evidence type="ECO:0000256" key="2">
    <source>
        <dbReference type="ARBA" id="ARBA00022692"/>
    </source>
</evidence>
<dbReference type="GO" id="GO:0005783">
    <property type="term" value="C:endoplasmic reticulum"/>
    <property type="evidence" value="ECO:0007669"/>
    <property type="project" value="TreeGrafter"/>
</dbReference>
<dbReference type="eggNOG" id="ENOG502S4E5">
    <property type="taxonomic scope" value="Eukaryota"/>
</dbReference>
<dbReference type="InterPro" id="IPR001129">
    <property type="entry name" value="Membr-assoc_MAPEG"/>
</dbReference>
<comment type="caution">
    <text evidence="6">The sequence shown here is derived from an EMBL/GenBank/DDBJ whole genome shotgun (WGS) entry which is preliminary data.</text>
</comment>
<protein>
    <submittedName>
        <fullName evidence="6">Glutathione S-transferase</fullName>
    </submittedName>
</protein>
<dbReference type="PANTHER" id="PTHR10250">
    <property type="entry name" value="MICROSOMAL GLUTATHIONE S-TRANSFERASE"/>
    <property type="match status" value="1"/>
</dbReference>
<dbReference type="AlphaFoldDB" id="W9ZLX0"/>
<dbReference type="RefSeq" id="XP_007719713.1">
    <property type="nucleotide sequence ID" value="XM_007721523.1"/>
</dbReference>
<dbReference type="GO" id="GO:0016020">
    <property type="term" value="C:membrane"/>
    <property type="evidence" value="ECO:0007669"/>
    <property type="project" value="UniProtKB-SubCell"/>
</dbReference>
<dbReference type="SUPFAM" id="SSF161084">
    <property type="entry name" value="MAPEG domain-like"/>
    <property type="match status" value="1"/>
</dbReference>
<keyword evidence="2 5" id="KW-0812">Transmembrane</keyword>
<dbReference type="PANTHER" id="PTHR10250:SF26">
    <property type="entry name" value="GLUTATHIONE S-TRANSFERASE 3, MITOCHONDRIAL"/>
    <property type="match status" value="1"/>
</dbReference>
<dbReference type="HOGENOM" id="CLU_110291_1_1_1"/>
<keyword evidence="6" id="KW-0808">Transferase</keyword>
<dbReference type="OrthoDB" id="410651at2759"/>
<evidence type="ECO:0000313" key="6">
    <source>
        <dbReference type="EMBL" id="EXJ95484.1"/>
    </source>
</evidence>
<organism evidence="6 7">
    <name type="scientific">Capronia coronata CBS 617.96</name>
    <dbReference type="NCBI Taxonomy" id="1182541"/>
    <lineage>
        <taxon>Eukaryota</taxon>
        <taxon>Fungi</taxon>
        <taxon>Dikarya</taxon>
        <taxon>Ascomycota</taxon>
        <taxon>Pezizomycotina</taxon>
        <taxon>Eurotiomycetes</taxon>
        <taxon>Chaetothyriomycetidae</taxon>
        <taxon>Chaetothyriales</taxon>
        <taxon>Herpotrichiellaceae</taxon>
        <taxon>Capronia</taxon>
    </lineage>
</organism>
<dbReference type="Proteomes" id="UP000019484">
    <property type="component" value="Unassembled WGS sequence"/>
</dbReference>
<dbReference type="GO" id="GO:0005635">
    <property type="term" value="C:nuclear envelope"/>
    <property type="evidence" value="ECO:0007669"/>
    <property type="project" value="TreeGrafter"/>
</dbReference>
<feature type="transmembrane region" description="Helical" evidence="5">
    <location>
        <begin position="126"/>
        <end position="146"/>
    </location>
</feature>
<comment type="subcellular location">
    <subcellularLocation>
        <location evidence="1">Membrane</location>
        <topology evidence="1">Multi-pass membrane protein</topology>
    </subcellularLocation>
</comment>
<keyword evidence="7" id="KW-1185">Reference proteome</keyword>
<dbReference type="InterPro" id="IPR023352">
    <property type="entry name" value="MAPEG-like_dom_sf"/>
</dbReference>
<evidence type="ECO:0000313" key="7">
    <source>
        <dbReference type="Proteomes" id="UP000019484"/>
    </source>
</evidence>
<dbReference type="EMBL" id="AMWN01000001">
    <property type="protein sequence ID" value="EXJ95484.1"/>
    <property type="molecule type" value="Genomic_DNA"/>
</dbReference>
<dbReference type="GO" id="GO:0004364">
    <property type="term" value="F:glutathione transferase activity"/>
    <property type="evidence" value="ECO:0007669"/>
    <property type="project" value="TreeGrafter"/>
</dbReference>
<accession>W9ZLX0</accession>
<keyword evidence="4 5" id="KW-0472">Membrane</keyword>
<dbReference type="STRING" id="1182541.W9ZLX0"/>
<dbReference type="GeneID" id="19155512"/>
<dbReference type="Gene3D" id="1.20.120.550">
    <property type="entry name" value="Membrane associated eicosanoid/glutathione metabolism-like domain"/>
    <property type="match status" value="1"/>
</dbReference>
<dbReference type="InterPro" id="IPR050997">
    <property type="entry name" value="MAPEG"/>
</dbReference>
<evidence type="ECO:0000256" key="5">
    <source>
        <dbReference type="SAM" id="Phobius"/>
    </source>
</evidence>
<proteinExistence type="predicted"/>
<sequence>MPFAVTFPDGYGYVVFVALGLTPLLAWVQGSVVGPLRKAAGVPYPNMYATPQQVKESRDAYKFNCAQRAHGNLLENMPQTMLYMLFAGLEYPKATFAVGTAWLICRAIFAYGYITSEKPDGKGRLYGSGYLLMQGALWGMCGALALKML</sequence>